<protein>
    <submittedName>
        <fullName evidence="1">Uncharacterized protein</fullName>
    </submittedName>
</protein>
<dbReference type="Proteomes" id="UP000190675">
    <property type="component" value="Chromosome I"/>
</dbReference>
<proteinExistence type="predicted"/>
<reference evidence="1 2" key="1">
    <citation type="submission" date="2016-11" db="EMBL/GenBank/DDBJ databases">
        <authorList>
            <person name="Jaros S."/>
            <person name="Januszkiewicz K."/>
            <person name="Wedrychowicz H."/>
        </authorList>
    </citation>
    <scope>NUCLEOTIDE SEQUENCE [LARGE SCALE GENOMIC DNA]</scope>
    <source>
        <strain evidence="1 2">GAS242</strain>
    </source>
</reference>
<organism evidence="1 2">
    <name type="scientific">Bradyrhizobium erythrophlei</name>
    <dbReference type="NCBI Taxonomy" id="1437360"/>
    <lineage>
        <taxon>Bacteria</taxon>
        <taxon>Pseudomonadati</taxon>
        <taxon>Pseudomonadota</taxon>
        <taxon>Alphaproteobacteria</taxon>
        <taxon>Hyphomicrobiales</taxon>
        <taxon>Nitrobacteraceae</taxon>
        <taxon>Bradyrhizobium</taxon>
    </lineage>
</organism>
<accession>A0A1M5NIV9</accession>
<dbReference type="EMBL" id="LT670818">
    <property type="protein sequence ID" value="SHG89461.1"/>
    <property type="molecule type" value="Genomic_DNA"/>
</dbReference>
<dbReference type="AlphaFoldDB" id="A0A1M5NIV9"/>
<sequence>MCTDAGGGRLRRVPSELFCEQSLGKVGLRAAAGAKKALLYYDTDIFG</sequence>
<evidence type="ECO:0000313" key="2">
    <source>
        <dbReference type="Proteomes" id="UP000190675"/>
    </source>
</evidence>
<evidence type="ECO:0000313" key="1">
    <source>
        <dbReference type="EMBL" id="SHG89461.1"/>
    </source>
</evidence>
<name>A0A1M5NIV9_9BRAD</name>
<gene>
    <name evidence="1" type="ORF">SAMN05444169_4686</name>
</gene>